<evidence type="ECO:0000256" key="1">
    <source>
        <dbReference type="SAM" id="MobiDB-lite"/>
    </source>
</evidence>
<comment type="caution">
    <text evidence="2">The sequence shown here is derived from an EMBL/GenBank/DDBJ whole genome shotgun (WGS) entry which is preliminary data.</text>
</comment>
<sequence>MATPGNLTTAARTTPGSILSTSSLIQSSPSTDAPTEAKQKLPLLLASASLQSREFSPNKNDILHPSSMWSVVEHGHEEDVNRRKKHIRFFDGKVQVHMAELLSFSCNLNAIKTRKECCYDYTKQAHPKRSLPVMLKIALSDYVPVASTSQFMYTLLFFVNLTEGRIYTGNIYICGREEDIPVANKHRNGIEDHDTNGSCSYRSPNNCIKDPIPLDDLHGQVQINQNIHFLELTRCRPRCPANLSFDQHSKGSYMIF</sequence>
<organism evidence="2 3">
    <name type="scientific">Populus alba x Populus x berolinensis</name>
    <dbReference type="NCBI Taxonomy" id="444605"/>
    <lineage>
        <taxon>Eukaryota</taxon>
        <taxon>Viridiplantae</taxon>
        <taxon>Streptophyta</taxon>
        <taxon>Embryophyta</taxon>
        <taxon>Tracheophyta</taxon>
        <taxon>Spermatophyta</taxon>
        <taxon>Magnoliopsida</taxon>
        <taxon>eudicotyledons</taxon>
        <taxon>Gunneridae</taxon>
        <taxon>Pentapetalae</taxon>
        <taxon>rosids</taxon>
        <taxon>fabids</taxon>
        <taxon>Malpighiales</taxon>
        <taxon>Salicaceae</taxon>
        <taxon>Saliceae</taxon>
        <taxon>Populus</taxon>
    </lineage>
</organism>
<accession>A0AAD6QEC0</accession>
<feature type="compositionally biased region" description="Low complexity" evidence="1">
    <location>
        <begin position="17"/>
        <end position="31"/>
    </location>
</feature>
<feature type="compositionally biased region" description="Polar residues" evidence="1">
    <location>
        <begin position="1"/>
        <end position="16"/>
    </location>
</feature>
<dbReference type="Proteomes" id="UP001164929">
    <property type="component" value="Chromosome 8"/>
</dbReference>
<keyword evidence="3" id="KW-1185">Reference proteome</keyword>
<name>A0AAD6QEC0_9ROSI</name>
<feature type="region of interest" description="Disordered" evidence="1">
    <location>
        <begin position="1"/>
        <end position="37"/>
    </location>
</feature>
<protein>
    <submittedName>
        <fullName evidence="2">Uncharacterized protein</fullName>
    </submittedName>
</protein>
<gene>
    <name evidence="2" type="ORF">NC653_021883</name>
</gene>
<reference evidence="2" key="1">
    <citation type="journal article" date="2023" name="Mol. Ecol. Resour.">
        <title>Chromosome-level genome assembly of a triploid poplar Populus alba 'Berolinensis'.</title>
        <authorList>
            <person name="Chen S."/>
            <person name="Yu Y."/>
            <person name="Wang X."/>
            <person name="Wang S."/>
            <person name="Zhang T."/>
            <person name="Zhou Y."/>
            <person name="He R."/>
            <person name="Meng N."/>
            <person name="Wang Y."/>
            <person name="Liu W."/>
            <person name="Liu Z."/>
            <person name="Liu J."/>
            <person name="Guo Q."/>
            <person name="Huang H."/>
            <person name="Sederoff R.R."/>
            <person name="Wang G."/>
            <person name="Qu G."/>
            <person name="Chen S."/>
        </authorList>
    </citation>
    <scope>NUCLEOTIDE SEQUENCE</scope>
    <source>
        <strain evidence="2">SC-2020</strain>
    </source>
</reference>
<evidence type="ECO:0000313" key="3">
    <source>
        <dbReference type="Proteomes" id="UP001164929"/>
    </source>
</evidence>
<proteinExistence type="predicted"/>
<dbReference type="EMBL" id="JAQIZT010000008">
    <property type="protein sequence ID" value="KAJ6989137.1"/>
    <property type="molecule type" value="Genomic_DNA"/>
</dbReference>
<evidence type="ECO:0000313" key="2">
    <source>
        <dbReference type="EMBL" id="KAJ6989137.1"/>
    </source>
</evidence>
<dbReference type="AlphaFoldDB" id="A0AAD6QEC0"/>